<feature type="region of interest" description="Disordered" evidence="2">
    <location>
        <begin position="291"/>
        <end position="356"/>
    </location>
</feature>
<sequence length="467" mass="49031">MNNAKACRTVAAMLATGAMCATMAVAPFSPMVERVEAANTYSKLLNAQNKKAASAQREAQLRSQLAGVKSDLADKIVELDELTNTKIPAAQAAVEQANADAASAQSEAEAAASRLEAAQKDKANLEAQIEQTGKDYDDAHAAVAQMAREDLHGSDASTVMSVVTGATSTQEFINSMQSRDALSRTESNAATDAANTLNTSMNRGERLAAIEKQIAKLKSTADEKAASAQQAAADAQSQRDALDQLRAEGETRRASLESQQSELKGSVAQQAAQTVLLQSQVDSFNRQYAAEQAAAANQTNSGSQGQTKPNTNGNNKPNTGGNNNSNTNNGGGTPAPTPTPTPTPGNNTGQGTSNGDYGNAYAGGQCTWWAYNRRKQMGINTPSYLGNGGQWYLTAPSYGLRVDHNPQVGAALSFLPGQAGADGFYGHVAVVESVSGSTITISEMNVVGPYVVSYRTLYNASQFWYVH</sequence>
<comment type="caution">
    <text evidence="5">The sequence shown here is derived from an EMBL/GenBank/DDBJ whole genome shotgun (WGS) entry which is preliminary data.</text>
</comment>
<evidence type="ECO:0000313" key="6">
    <source>
        <dbReference type="Proteomes" id="UP000029078"/>
    </source>
</evidence>
<feature type="compositionally biased region" description="Polar residues" evidence="2">
    <location>
        <begin position="176"/>
        <end position="187"/>
    </location>
</feature>
<feature type="compositionally biased region" description="Low complexity" evidence="2">
    <location>
        <begin position="188"/>
        <end position="199"/>
    </location>
</feature>
<dbReference type="EC" id="3.5.1.28" evidence="5"/>
<keyword evidence="5" id="KW-0378">Hydrolase</keyword>
<feature type="signal peptide" evidence="3">
    <location>
        <begin position="1"/>
        <end position="26"/>
    </location>
</feature>
<dbReference type="PROSITE" id="PS50911">
    <property type="entry name" value="CHAP"/>
    <property type="match status" value="1"/>
</dbReference>
<dbReference type="InterPro" id="IPR038765">
    <property type="entry name" value="Papain-like_cys_pep_sf"/>
</dbReference>
<dbReference type="SUPFAM" id="SSF54001">
    <property type="entry name" value="Cysteine proteinases"/>
    <property type="match status" value="1"/>
</dbReference>
<feature type="region of interest" description="Disordered" evidence="2">
    <location>
        <begin position="176"/>
        <end position="200"/>
    </location>
</feature>
<dbReference type="Gene3D" id="3.90.1720.10">
    <property type="entry name" value="endopeptidase domain like (from Nostoc punctiforme)"/>
    <property type="match status" value="1"/>
</dbReference>
<dbReference type="Proteomes" id="UP000029078">
    <property type="component" value="Unassembled WGS sequence"/>
</dbReference>
<dbReference type="InterPro" id="IPR007921">
    <property type="entry name" value="CHAP_dom"/>
</dbReference>
<keyword evidence="6" id="KW-1185">Reference proteome</keyword>
<name>A0A087D207_BIFRU</name>
<evidence type="ECO:0000256" key="1">
    <source>
        <dbReference type="SAM" id="Coils"/>
    </source>
</evidence>
<reference evidence="5 6" key="1">
    <citation type="submission" date="2014-03" db="EMBL/GenBank/DDBJ databases">
        <title>Genomics of Bifidobacteria.</title>
        <authorList>
            <person name="Ventura M."/>
            <person name="Milani C."/>
            <person name="Lugli G.A."/>
        </authorList>
    </citation>
    <scope>NUCLEOTIDE SEQUENCE [LARGE SCALE GENOMIC DNA]</scope>
    <source>
        <strain evidence="5 6">LMG 21811</strain>
    </source>
</reference>
<dbReference type="AlphaFoldDB" id="A0A087D207"/>
<dbReference type="eggNOG" id="COG3942">
    <property type="taxonomic scope" value="Bacteria"/>
</dbReference>
<dbReference type="EMBL" id="JGZL01000008">
    <property type="protein sequence ID" value="KFI89557.1"/>
    <property type="molecule type" value="Genomic_DNA"/>
</dbReference>
<dbReference type="Pfam" id="PF05257">
    <property type="entry name" value="CHAP"/>
    <property type="match status" value="1"/>
</dbReference>
<gene>
    <name evidence="5" type="ORF">BRUM_1341</name>
</gene>
<protein>
    <submittedName>
        <fullName evidence="5">CHAP domain-containing protein</fullName>
        <ecNumber evidence="5">3.5.1.28</ecNumber>
    </submittedName>
</protein>
<feature type="compositionally biased region" description="Low complexity" evidence="2">
    <location>
        <begin position="344"/>
        <end position="355"/>
    </location>
</feature>
<evidence type="ECO:0000256" key="2">
    <source>
        <dbReference type="SAM" id="MobiDB-lite"/>
    </source>
</evidence>
<organism evidence="5 6">
    <name type="scientific">Bifidobacterium ruminantium</name>
    <dbReference type="NCBI Taxonomy" id="78346"/>
    <lineage>
        <taxon>Bacteria</taxon>
        <taxon>Bacillati</taxon>
        <taxon>Actinomycetota</taxon>
        <taxon>Actinomycetes</taxon>
        <taxon>Bifidobacteriales</taxon>
        <taxon>Bifidobacteriaceae</taxon>
        <taxon>Bifidobacterium</taxon>
    </lineage>
</organism>
<feature type="compositionally biased region" description="Low complexity" evidence="2">
    <location>
        <begin position="305"/>
        <end position="328"/>
    </location>
</feature>
<feature type="chain" id="PRO_5001819870" evidence="3">
    <location>
        <begin position="27"/>
        <end position="467"/>
    </location>
</feature>
<accession>A0A087D207</accession>
<keyword evidence="3" id="KW-0732">Signal</keyword>
<dbReference type="RefSeq" id="WP_026646293.1">
    <property type="nucleotide sequence ID" value="NZ_JACJUA010000001.1"/>
</dbReference>
<evidence type="ECO:0000313" key="5">
    <source>
        <dbReference type="EMBL" id="KFI89557.1"/>
    </source>
</evidence>
<feature type="coiled-coil region" evidence="1">
    <location>
        <begin position="207"/>
        <end position="248"/>
    </location>
</feature>
<keyword evidence="1" id="KW-0175">Coiled coil</keyword>
<dbReference type="GO" id="GO:0008745">
    <property type="term" value="F:N-acetylmuramoyl-L-alanine amidase activity"/>
    <property type="evidence" value="ECO:0007669"/>
    <property type="project" value="UniProtKB-EC"/>
</dbReference>
<feature type="domain" description="Peptidase C51" evidence="4">
    <location>
        <begin position="341"/>
        <end position="467"/>
    </location>
</feature>
<evidence type="ECO:0000256" key="3">
    <source>
        <dbReference type="SAM" id="SignalP"/>
    </source>
</evidence>
<dbReference type="STRING" id="78346.BRUM_1341"/>
<proteinExistence type="predicted"/>
<evidence type="ECO:0000259" key="4">
    <source>
        <dbReference type="PROSITE" id="PS50911"/>
    </source>
</evidence>
<feature type="coiled-coil region" evidence="1">
    <location>
        <begin position="87"/>
        <end position="142"/>
    </location>
</feature>